<dbReference type="Pfam" id="PF00588">
    <property type="entry name" value="SpoU_methylase"/>
    <property type="match status" value="1"/>
</dbReference>
<dbReference type="Proteomes" id="UP000286415">
    <property type="component" value="Unassembled WGS sequence"/>
</dbReference>
<comment type="caution">
    <text evidence="4">The sequence shown here is derived from an EMBL/GenBank/DDBJ whole genome shotgun (WGS) entry which is preliminary data.</text>
</comment>
<dbReference type="PANTHER" id="PTHR43191:SF2">
    <property type="entry name" value="RRNA METHYLTRANSFERASE 3, MITOCHONDRIAL"/>
    <property type="match status" value="1"/>
</dbReference>
<feature type="domain" description="tRNA/rRNA methyltransferase SpoU type" evidence="3">
    <location>
        <begin position="207"/>
        <end position="286"/>
    </location>
</feature>
<dbReference type="GO" id="GO:0008173">
    <property type="term" value="F:RNA methyltransferase activity"/>
    <property type="evidence" value="ECO:0007669"/>
    <property type="project" value="InterPro"/>
</dbReference>
<accession>A0A8T1MB31</accession>
<protein>
    <submittedName>
        <fullName evidence="4">rRNA methyltransferase 3B, mitochondrial</fullName>
    </submittedName>
</protein>
<dbReference type="GO" id="GO:0006396">
    <property type="term" value="P:RNA processing"/>
    <property type="evidence" value="ECO:0007669"/>
    <property type="project" value="InterPro"/>
</dbReference>
<dbReference type="InterPro" id="IPR051259">
    <property type="entry name" value="rRNA_Methyltransferase"/>
</dbReference>
<evidence type="ECO:0000313" key="5">
    <source>
        <dbReference type="Proteomes" id="UP000286415"/>
    </source>
</evidence>
<evidence type="ECO:0000256" key="1">
    <source>
        <dbReference type="ARBA" id="ARBA00022603"/>
    </source>
</evidence>
<dbReference type="OrthoDB" id="270651at2759"/>
<dbReference type="GO" id="GO:0032259">
    <property type="term" value="P:methylation"/>
    <property type="evidence" value="ECO:0007669"/>
    <property type="project" value="UniProtKB-KW"/>
</dbReference>
<keyword evidence="5" id="KW-1185">Reference proteome</keyword>
<keyword evidence="1 4" id="KW-0489">Methyltransferase</keyword>
<dbReference type="PANTHER" id="PTHR43191">
    <property type="entry name" value="RRNA METHYLTRANSFERASE 3"/>
    <property type="match status" value="1"/>
</dbReference>
<name>A0A8T1MB31_CLOSI</name>
<evidence type="ECO:0000256" key="2">
    <source>
        <dbReference type="ARBA" id="ARBA00022679"/>
    </source>
</evidence>
<evidence type="ECO:0000259" key="3">
    <source>
        <dbReference type="Pfam" id="PF00588"/>
    </source>
</evidence>
<dbReference type="InterPro" id="IPR029026">
    <property type="entry name" value="tRNA_m1G_MTases_N"/>
</dbReference>
<dbReference type="AlphaFoldDB" id="A0A8T1MB31"/>
<dbReference type="SUPFAM" id="SSF75217">
    <property type="entry name" value="alpha/beta knot"/>
    <property type="match status" value="2"/>
</dbReference>
<dbReference type="InterPro" id="IPR001537">
    <property type="entry name" value="SpoU_MeTrfase"/>
</dbReference>
<sequence length="450" mass="49403">MFHLDTSLIPRCSPSTALSWIFSRRFSEKLFYGDELIRKPSSRIKANPVQRAPVAVPNIHNSRTSALKSGRESLKQTGVAKKSYAELEANDPRLCDAIEIARGRRARQSPVSPAMRTVVLEGEQLIIDALASGGRVHSLYFSSRQALQRLSSTERIENIYHVPHNILERFSSLKTCPGLLAIFEVPDPAVLTTRYLSRGLWRPLPATLVLNGIRDPGNMGSLLRTAASFGLSSVLVSEGSVDIWNEKVIRAGMSSHFRIPVYQDLSWREIGQRLADEAAQLLGKNGRNNVKVFVADVASEETEKRIAECSKIEAVATQTVGSDIDLEDDSEESFEATFPAAFQSFVSDPATATAYRLPLPSAPQFRISYFSGGPPSDETPNCKLPSEKLDFKPVLVVGSEVEGLSEAYYLAHLTGGSRIVIPSSPDTNSLNVLAATSTILGEMQRQYLDH</sequence>
<dbReference type="SUPFAM" id="SSF55315">
    <property type="entry name" value="L30e-like"/>
    <property type="match status" value="1"/>
</dbReference>
<dbReference type="GO" id="GO:0003723">
    <property type="term" value="F:RNA binding"/>
    <property type="evidence" value="ECO:0007669"/>
    <property type="project" value="InterPro"/>
</dbReference>
<reference evidence="4 5" key="1">
    <citation type="journal article" date="2018" name="Biotechnol. Adv.">
        <title>Improved genomic resources and new bioinformatic workflow for the carcinogenic parasite Clonorchis sinensis: Biotechnological implications.</title>
        <authorList>
            <person name="Wang D."/>
            <person name="Korhonen P.K."/>
            <person name="Gasser R.B."/>
            <person name="Young N.D."/>
        </authorList>
    </citation>
    <scope>NUCLEOTIDE SEQUENCE [LARGE SCALE GENOMIC DNA]</scope>
    <source>
        <strain evidence="4">Cs-k2</strain>
    </source>
</reference>
<dbReference type="EMBL" id="NIRI02000056">
    <property type="protein sequence ID" value="KAG5446112.1"/>
    <property type="molecule type" value="Genomic_DNA"/>
</dbReference>
<organism evidence="4 5">
    <name type="scientific">Clonorchis sinensis</name>
    <name type="common">Chinese liver fluke</name>
    <dbReference type="NCBI Taxonomy" id="79923"/>
    <lineage>
        <taxon>Eukaryota</taxon>
        <taxon>Metazoa</taxon>
        <taxon>Spiralia</taxon>
        <taxon>Lophotrochozoa</taxon>
        <taxon>Platyhelminthes</taxon>
        <taxon>Trematoda</taxon>
        <taxon>Digenea</taxon>
        <taxon>Opisthorchiida</taxon>
        <taxon>Opisthorchiata</taxon>
        <taxon>Opisthorchiidae</taxon>
        <taxon>Clonorchis</taxon>
    </lineage>
</organism>
<dbReference type="Gene3D" id="3.30.1330.30">
    <property type="match status" value="1"/>
</dbReference>
<gene>
    <name evidence="4" type="ORF">CSKR_111649</name>
</gene>
<evidence type="ECO:0000313" key="4">
    <source>
        <dbReference type="EMBL" id="KAG5446112.1"/>
    </source>
</evidence>
<reference evidence="4 5" key="2">
    <citation type="journal article" date="2021" name="Genomics">
        <title>High-quality reference genome for Clonorchis sinensis.</title>
        <authorList>
            <person name="Young N.D."/>
            <person name="Stroehlein A.J."/>
            <person name="Kinkar L."/>
            <person name="Wang T."/>
            <person name="Sohn W.M."/>
            <person name="Chang B.C.H."/>
            <person name="Kaur P."/>
            <person name="Weisz D."/>
            <person name="Dudchenko O."/>
            <person name="Aiden E.L."/>
            <person name="Korhonen P.K."/>
            <person name="Gasser R.B."/>
        </authorList>
    </citation>
    <scope>NUCLEOTIDE SEQUENCE [LARGE SCALE GENOMIC DNA]</scope>
    <source>
        <strain evidence="4">Cs-k2</strain>
    </source>
</reference>
<dbReference type="Gene3D" id="3.40.1280.10">
    <property type="match status" value="1"/>
</dbReference>
<dbReference type="InterPro" id="IPR029064">
    <property type="entry name" value="Ribosomal_eL30-like_sf"/>
</dbReference>
<keyword evidence="2" id="KW-0808">Transferase</keyword>
<dbReference type="InterPro" id="IPR029028">
    <property type="entry name" value="Alpha/beta_knot_MTases"/>
</dbReference>
<proteinExistence type="predicted"/>